<evidence type="ECO:0000313" key="1">
    <source>
        <dbReference type="EMBL" id="UOX32693.1"/>
    </source>
</evidence>
<protein>
    <submittedName>
        <fullName evidence="1">Uncharacterized protein</fullName>
    </submittedName>
</protein>
<name>A0ABY4HJF3_9FLAO</name>
<keyword evidence="2" id="KW-1185">Reference proteome</keyword>
<sequence>MKILGLTISFLLLFTSYKETKKETFDLNSFPKEWVRLTDKEGKLVVYNSCDAGNLLLTISNNRNHFELLLHGQQEDYDFEILESAQLNDTIFLKAKWKGSDEKQDFKFFWTNKEKGLGRFITTYSSGFTSDNLFVTGDKQTNFEKFDQPCRECWGDECDEIEKDIEKIDKPIETIKKVFDDYVKHQESTDSQDNKDLMTNSLKSLDKVTEPEELEILINIWMYYDPIDFPSRDLVFNVLQKNRPESIQAIKTRINNKKEWETDNTAPYSELNYLLKQLDE</sequence>
<gene>
    <name evidence="1" type="ORF">LXD69_11640</name>
</gene>
<dbReference type="Proteomes" id="UP000830454">
    <property type="component" value="Chromosome"/>
</dbReference>
<dbReference type="EMBL" id="CP090145">
    <property type="protein sequence ID" value="UOX32693.1"/>
    <property type="molecule type" value="Genomic_DNA"/>
</dbReference>
<accession>A0ABY4HJF3</accession>
<dbReference type="RefSeq" id="WP_246915548.1">
    <property type="nucleotide sequence ID" value="NZ_CP090145.1"/>
</dbReference>
<reference evidence="1" key="2">
    <citation type="submission" date="2022-04" db="EMBL/GenBank/DDBJ databases">
        <title>Complete Genome Sequence of Flavobacterium sediminilitoris YSM-43, Isolated from a Tidal Sediment.</title>
        <authorList>
            <person name="Lee P.A."/>
        </authorList>
    </citation>
    <scope>NUCLEOTIDE SEQUENCE</scope>
    <source>
        <strain evidence="1">YSM-43</strain>
    </source>
</reference>
<evidence type="ECO:0000313" key="2">
    <source>
        <dbReference type="Proteomes" id="UP000830454"/>
    </source>
</evidence>
<organism evidence="1 2">
    <name type="scientific">Flavobacterium sediminilitoris</name>
    <dbReference type="NCBI Taxonomy" id="2024526"/>
    <lineage>
        <taxon>Bacteria</taxon>
        <taxon>Pseudomonadati</taxon>
        <taxon>Bacteroidota</taxon>
        <taxon>Flavobacteriia</taxon>
        <taxon>Flavobacteriales</taxon>
        <taxon>Flavobacteriaceae</taxon>
        <taxon>Flavobacterium</taxon>
    </lineage>
</organism>
<reference evidence="1" key="1">
    <citation type="submission" date="2021-12" db="EMBL/GenBank/DDBJ databases">
        <authorList>
            <person name="Cha I.-T."/>
            <person name="Lee K.-E."/>
            <person name="Park S.-J."/>
        </authorList>
    </citation>
    <scope>NUCLEOTIDE SEQUENCE</scope>
    <source>
        <strain evidence="1">YSM-43</strain>
    </source>
</reference>
<proteinExistence type="predicted"/>